<gene>
    <name evidence="3" type="ORF">FRX48_06185</name>
</gene>
<feature type="region of interest" description="Disordered" evidence="1">
    <location>
        <begin position="56"/>
        <end position="85"/>
    </location>
</feature>
<keyword evidence="2" id="KW-0472">Membrane</keyword>
<protein>
    <recommendedName>
        <fullName evidence="5">Transmembrane protein</fullName>
    </recommendedName>
</protein>
<proteinExistence type="predicted"/>
<feature type="transmembrane region" description="Helical" evidence="2">
    <location>
        <begin position="95"/>
        <end position="118"/>
    </location>
</feature>
<accession>A0A5M8PM45</accession>
<evidence type="ECO:0000313" key="3">
    <source>
        <dbReference type="EMBL" id="KAA6409574.1"/>
    </source>
</evidence>
<name>A0A5M8PM45_9LECA</name>
<keyword evidence="2" id="KW-0812">Transmembrane</keyword>
<evidence type="ECO:0000256" key="2">
    <source>
        <dbReference type="SAM" id="Phobius"/>
    </source>
</evidence>
<evidence type="ECO:0000313" key="4">
    <source>
        <dbReference type="Proteomes" id="UP000324767"/>
    </source>
</evidence>
<evidence type="ECO:0000256" key="1">
    <source>
        <dbReference type="SAM" id="MobiDB-lite"/>
    </source>
</evidence>
<sequence length="129" mass="14379">MSTDLPTPHLASNYSRLFPYHELRSVCTTYFLRPFFTTLLGTADLSMAAMHTKERNRTDEEGGGFIGQPTHAPPKKKRVSCQPPNASSFSLSGHFSIPLFLFFFFAAAAPRLCVGFLLRSGLEGKDFWA</sequence>
<keyword evidence="2" id="KW-1133">Transmembrane helix</keyword>
<dbReference type="Proteomes" id="UP000324767">
    <property type="component" value="Unassembled WGS sequence"/>
</dbReference>
<evidence type="ECO:0008006" key="5">
    <source>
        <dbReference type="Google" id="ProtNLM"/>
    </source>
</evidence>
<comment type="caution">
    <text evidence="3">The sequence shown here is derived from an EMBL/GenBank/DDBJ whole genome shotgun (WGS) entry which is preliminary data.</text>
</comment>
<reference evidence="3 4" key="1">
    <citation type="submission" date="2019-09" db="EMBL/GenBank/DDBJ databases">
        <title>The hologenome of the rock-dwelling lichen Lasallia pustulata.</title>
        <authorList>
            <person name="Greshake Tzovaras B."/>
            <person name="Segers F."/>
            <person name="Bicker A."/>
            <person name="Dal Grande F."/>
            <person name="Otte J."/>
            <person name="Hankeln T."/>
            <person name="Schmitt I."/>
            <person name="Ebersberger I."/>
        </authorList>
    </citation>
    <scope>NUCLEOTIDE SEQUENCE [LARGE SCALE GENOMIC DNA]</scope>
    <source>
        <strain evidence="3">A1-1</strain>
    </source>
</reference>
<dbReference type="AlphaFoldDB" id="A0A5M8PM45"/>
<organism evidence="3 4">
    <name type="scientific">Lasallia pustulata</name>
    <dbReference type="NCBI Taxonomy" id="136370"/>
    <lineage>
        <taxon>Eukaryota</taxon>
        <taxon>Fungi</taxon>
        <taxon>Dikarya</taxon>
        <taxon>Ascomycota</taxon>
        <taxon>Pezizomycotina</taxon>
        <taxon>Lecanoromycetes</taxon>
        <taxon>OSLEUM clade</taxon>
        <taxon>Umbilicariomycetidae</taxon>
        <taxon>Umbilicariales</taxon>
        <taxon>Umbilicariaceae</taxon>
        <taxon>Lasallia</taxon>
    </lineage>
</organism>
<dbReference type="EMBL" id="VXIT01000010">
    <property type="protein sequence ID" value="KAA6409574.1"/>
    <property type="molecule type" value="Genomic_DNA"/>
</dbReference>